<dbReference type="AlphaFoldDB" id="A0A177B6L6"/>
<dbReference type="SMART" id="SM00088">
    <property type="entry name" value="PINT"/>
    <property type="match status" value="1"/>
</dbReference>
<dbReference type="InterPro" id="IPR036390">
    <property type="entry name" value="WH_DNA-bd_sf"/>
</dbReference>
<keyword evidence="4" id="KW-1185">Reference proteome</keyword>
<dbReference type="Pfam" id="PF01399">
    <property type="entry name" value="PCI"/>
    <property type="match status" value="1"/>
</dbReference>
<dbReference type="InterPro" id="IPR019585">
    <property type="entry name" value="Rpn7/CSN1"/>
</dbReference>
<dbReference type="FunFam" id="1.25.40.570:FF:000005">
    <property type="entry name" value="26S proteasome regulatory subunit N7"/>
    <property type="match status" value="1"/>
</dbReference>
<keyword evidence="1 3" id="KW-0647">Proteasome</keyword>
<dbReference type="PANTHER" id="PTHR14145">
    <property type="entry name" value="26S PROTESOME SUBUNIT 6"/>
    <property type="match status" value="1"/>
</dbReference>
<accession>A0A177B6L6</accession>
<feature type="domain" description="PCI" evidence="2">
    <location>
        <begin position="190"/>
        <end position="358"/>
    </location>
</feature>
<comment type="caution">
    <text evidence="3">The sequence shown here is derived from an EMBL/GenBank/DDBJ whole genome shotgun (WGS) entry which is preliminary data.</text>
</comment>
<dbReference type="GO" id="GO:0005838">
    <property type="term" value="C:proteasome regulatory particle"/>
    <property type="evidence" value="ECO:0007669"/>
    <property type="project" value="TreeGrafter"/>
</dbReference>
<dbReference type="OrthoDB" id="1452at2759"/>
<organism evidence="3 4">
    <name type="scientific">Intoshia linei</name>
    <dbReference type="NCBI Taxonomy" id="1819745"/>
    <lineage>
        <taxon>Eukaryota</taxon>
        <taxon>Metazoa</taxon>
        <taxon>Spiralia</taxon>
        <taxon>Lophotrochozoa</taxon>
        <taxon>Mesozoa</taxon>
        <taxon>Orthonectida</taxon>
        <taxon>Rhopaluridae</taxon>
        <taxon>Intoshia</taxon>
    </lineage>
</organism>
<dbReference type="PROSITE" id="PS50250">
    <property type="entry name" value="PCI"/>
    <property type="match status" value="1"/>
</dbReference>
<reference evidence="3 4" key="1">
    <citation type="submission" date="2016-04" db="EMBL/GenBank/DDBJ databases">
        <title>The genome of Intoshia linei affirms orthonectids as highly simplified spiralians.</title>
        <authorList>
            <person name="Mikhailov K.V."/>
            <person name="Slusarev G.S."/>
            <person name="Nikitin M.A."/>
            <person name="Logacheva M.D."/>
            <person name="Penin A."/>
            <person name="Aleoshin V."/>
            <person name="Panchin Y.V."/>
        </authorList>
    </citation>
    <scope>NUCLEOTIDE SEQUENCE [LARGE SCALE GENOMIC DNA]</scope>
    <source>
        <strain evidence="3">Intl2013</strain>
        <tissue evidence="3">Whole animal</tissue>
    </source>
</reference>
<protein>
    <submittedName>
        <fullName evidence="3">26S proteasome non-ATPase regulatory subunit 6</fullName>
    </submittedName>
</protein>
<dbReference type="GO" id="GO:0043161">
    <property type="term" value="P:proteasome-mediated ubiquitin-dependent protein catabolic process"/>
    <property type="evidence" value="ECO:0007669"/>
    <property type="project" value="TreeGrafter"/>
</dbReference>
<gene>
    <name evidence="3" type="ORF">A3Q56_02287</name>
</gene>
<dbReference type="EMBL" id="LWCA01000210">
    <property type="protein sequence ID" value="OAF69928.1"/>
    <property type="molecule type" value="Genomic_DNA"/>
</dbReference>
<dbReference type="SUPFAM" id="SSF46785">
    <property type="entry name" value="Winged helix' DNA-binding domain"/>
    <property type="match status" value="1"/>
</dbReference>
<evidence type="ECO:0000313" key="4">
    <source>
        <dbReference type="Proteomes" id="UP000078046"/>
    </source>
</evidence>
<proteinExistence type="predicted"/>
<dbReference type="PANTHER" id="PTHR14145:SF1">
    <property type="entry name" value="26S PROTEASOME NON-ATPASE REGULATORY SUBUNIT 6"/>
    <property type="match status" value="1"/>
</dbReference>
<evidence type="ECO:0000313" key="3">
    <source>
        <dbReference type="EMBL" id="OAF69928.1"/>
    </source>
</evidence>
<evidence type="ECO:0000256" key="1">
    <source>
        <dbReference type="ARBA" id="ARBA00022942"/>
    </source>
</evidence>
<dbReference type="Proteomes" id="UP000078046">
    <property type="component" value="Unassembled WGS sequence"/>
</dbReference>
<dbReference type="Pfam" id="PF10602">
    <property type="entry name" value="RPN7"/>
    <property type="match status" value="1"/>
</dbReference>
<sequence length="386" mass="45590">MEIEKKDELDWTHTPQVPYVDQFYTLKRIGSNEEKEAFLEEIIAKGMKPFYENCCSDFNMISSLKSIKQMEESNVEKIKKMEIDIEECRQTMCETDVRDAILKKIGFLSQIGMFEDSINEFKRLSDKTLTLGYRLDIIFHKLRIAFWNYDHKTLSTLLLKAKEHIDEGGDWDRRNKLKVYQGLFSICKRDFETAANLFLETVATFSCSELLSFKDFIRYCVLSSIISLKRPVLYSKIIRGAEIQQILYYLTDVKEFVKTFYDCLYDEYFLKLAAIEQSLEVDRYLTNHSQYYARQMRLLAYMQLLQSYKSVTLEYMANRFGVTIEYMDRDLYRFISCGKLKCKIDKVNGSISTSIPDSKNSKYQEIIKYGDILLQRTQKLCNFINV</sequence>
<dbReference type="InterPro" id="IPR000717">
    <property type="entry name" value="PCI_dom"/>
</dbReference>
<dbReference type="InterPro" id="IPR045135">
    <property type="entry name" value="Rpn7_N"/>
</dbReference>
<evidence type="ECO:0000259" key="2">
    <source>
        <dbReference type="PROSITE" id="PS50250"/>
    </source>
</evidence>
<name>A0A177B6L6_9BILA</name>
<dbReference type="Gene3D" id="1.25.40.570">
    <property type="match status" value="1"/>
</dbReference>